<dbReference type="PROSITE" id="PS01081">
    <property type="entry name" value="HTH_TETR_1"/>
    <property type="match status" value="1"/>
</dbReference>
<evidence type="ECO:0000256" key="1">
    <source>
        <dbReference type="ARBA" id="ARBA00023015"/>
    </source>
</evidence>
<dbReference type="InterPro" id="IPR001647">
    <property type="entry name" value="HTH_TetR"/>
</dbReference>
<dbReference type="InterPro" id="IPR041347">
    <property type="entry name" value="MftR_C"/>
</dbReference>
<dbReference type="InterPro" id="IPR009057">
    <property type="entry name" value="Homeodomain-like_sf"/>
</dbReference>
<evidence type="ECO:0000313" key="7">
    <source>
        <dbReference type="Proteomes" id="UP000334990"/>
    </source>
</evidence>
<dbReference type="PANTHER" id="PTHR30055:SF238">
    <property type="entry name" value="MYCOFACTOCIN BIOSYNTHESIS TRANSCRIPTIONAL REGULATOR MFTR-RELATED"/>
    <property type="match status" value="1"/>
</dbReference>
<dbReference type="GO" id="GO:0000976">
    <property type="term" value="F:transcription cis-regulatory region binding"/>
    <property type="evidence" value="ECO:0007669"/>
    <property type="project" value="TreeGrafter"/>
</dbReference>
<name>A0A5M3VWY4_9ACTN</name>
<dbReference type="InterPro" id="IPR023772">
    <property type="entry name" value="DNA-bd_HTH_TetR-type_CS"/>
</dbReference>
<protein>
    <submittedName>
        <fullName evidence="6">TetR family transcriptional regulator</fullName>
    </submittedName>
</protein>
<dbReference type="Pfam" id="PF17754">
    <property type="entry name" value="TetR_C_14"/>
    <property type="match status" value="1"/>
</dbReference>
<proteinExistence type="predicted"/>
<dbReference type="OrthoDB" id="8688418at2"/>
<evidence type="ECO:0000256" key="3">
    <source>
        <dbReference type="ARBA" id="ARBA00023163"/>
    </source>
</evidence>
<evidence type="ECO:0000313" key="6">
    <source>
        <dbReference type="EMBL" id="GES00944.1"/>
    </source>
</evidence>
<dbReference type="AlphaFoldDB" id="A0A5M3VWY4"/>
<keyword evidence="7" id="KW-1185">Reference proteome</keyword>
<organism evidence="6 7">
    <name type="scientific">Acrocarpospora corrugata</name>
    <dbReference type="NCBI Taxonomy" id="35763"/>
    <lineage>
        <taxon>Bacteria</taxon>
        <taxon>Bacillati</taxon>
        <taxon>Actinomycetota</taxon>
        <taxon>Actinomycetes</taxon>
        <taxon>Streptosporangiales</taxon>
        <taxon>Streptosporangiaceae</taxon>
        <taxon>Acrocarpospora</taxon>
    </lineage>
</organism>
<dbReference type="RefSeq" id="WP_155337246.1">
    <property type="nucleotide sequence ID" value="NZ_BAAABN010000047.1"/>
</dbReference>
<dbReference type="PANTHER" id="PTHR30055">
    <property type="entry name" value="HTH-TYPE TRANSCRIPTIONAL REGULATOR RUTR"/>
    <property type="match status" value="1"/>
</dbReference>
<dbReference type="PROSITE" id="PS50977">
    <property type="entry name" value="HTH_TETR_2"/>
    <property type="match status" value="1"/>
</dbReference>
<gene>
    <name evidence="6" type="ORF">Acor_30080</name>
</gene>
<keyword evidence="2 4" id="KW-0238">DNA-binding</keyword>
<evidence type="ECO:0000256" key="4">
    <source>
        <dbReference type="PROSITE-ProRule" id="PRU00335"/>
    </source>
</evidence>
<feature type="domain" description="HTH tetR-type" evidence="5">
    <location>
        <begin position="1"/>
        <end position="57"/>
    </location>
</feature>
<dbReference type="SUPFAM" id="SSF46689">
    <property type="entry name" value="Homeodomain-like"/>
    <property type="match status" value="1"/>
</dbReference>
<sequence>MFWANPQLRLAVEHGLDGVTVEAIADAANISRRTFSNYFASKEDAVLYGEQQRIQALVQRLRARPGTESAWTALRGAIGDFLHDLGEPQRDWVARTRLARRHPSLLARQLADHAGLERELAHAIAERDGGADADLRPRVMAAAFLAALRVSTHVWVEESQSRPLSEIMSAALDEISGAFR</sequence>
<keyword evidence="1" id="KW-0805">Transcription regulation</keyword>
<dbReference type="GO" id="GO:0003700">
    <property type="term" value="F:DNA-binding transcription factor activity"/>
    <property type="evidence" value="ECO:0007669"/>
    <property type="project" value="TreeGrafter"/>
</dbReference>
<dbReference type="Proteomes" id="UP000334990">
    <property type="component" value="Unassembled WGS sequence"/>
</dbReference>
<evidence type="ECO:0000259" key="5">
    <source>
        <dbReference type="PROSITE" id="PS50977"/>
    </source>
</evidence>
<dbReference type="Pfam" id="PF00440">
    <property type="entry name" value="TetR_N"/>
    <property type="match status" value="1"/>
</dbReference>
<dbReference type="Gene3D" id="1.10.10.60">
    <property type="entry name" value="Homeodomain-like"/>
    <property type="match status" value="1"/>
</dbReference>
<keyword evidence="3" id="KW-0804">Transcription</keyword>
<dbReference type="EMBL" id="BLAD01000047">
    <property type="protein sequence ID" value="GES00944.1"/>
    <property type="molecule type" value="Genomic_DNA"/>
</dbReference>
<comment type="caution">
    <text evidence="6">The sequence shown here is derived from an EMBL/GenBank/DDBJ whole genome shotgun (WGS) entry which is preliminary data.</text>
</comment>
<reference evidence="6 7" key="1">
    <citation type="submission" date="2019-10" db="EMBL/GenBank/DDBJ databases">
        <title>Whole genome shotgun sequence of Acrocarpospora corrugata NBRC 13972.</title>
        <authorList>
            <person name="Ichikawa N."/>
            <person name="Kimura A."/>
            <person name="Kitahashi Y."/>
            <person name="Komaki H."/>
            <person name="Oguchi A."/>
        </authorList>
    </citation>
    <scope>NUCLEOTIDE SEQUENCE [LARGE SCALE GENOMIC DNA]</scope>
    <source>
        <strain evidence="6 7">NBRC 13972</strain>
    </source>
</reference>
<accession>A0A5M3VWY4</accession>
<feature type="DNA-binding region" description="H-T-H motif" evidence="4">
    <location>
        <begin position="20"/>
        <end position="39"/>
    </location>
</feature>
<dbReference type="Gene3D" id="1.10.357.10">
    <property type="entry name" value="Tetracycline Repressor, domain 2"/>
    <property type="match status" value="1"/>
</dbReference>
<evidence type="ECO:0000256" key="2">
    <source>
        <dbReference type="ARBA" id="ARBA00023125"/>
    </source>
</evidence>
<dbReference type="InterPro" id="IPR050109">
    <property type="entry name" value="HTH-type_TetR-like_transc_reg"/>
</dbReference>